<keyword evidence="3" id="KW-0378">Hydrolase</keyword>
<keyword evidence="3" id="KW-0482">Metalloprotease</keyword>
<evidence type="ECO:0000313" key="5">
    <source>
        <dbReference type="Proteomes" id="UP000433575"/>
    </source>
</evidence>
<dbReference type="GO" id="GO:0080120">
    <property type="term" value="P:CAAX-box protein maturation"/>
    <property type="evidence" value="ECO:0007669"/>
    <property type="project" value="UniProtKB-ARBA"/>
</dbReference>
<dbReference type="EMBL" id="WKPJ01000030">
    <property type="protein sequence ID" value="MSA90604.1"/>
    <property type="molecule type" value="Genomic_DNA"/>
</dbReference>
<evidence type="ECO:0000313" key="3">
    <source>
        <dbReference type="EMBL" id="MSA90604.1"/>
    </source>
</evidence>
<evidence type="ECO:0000313" key="6">
    <source>
        <dbReference type="Proteomes" id="UP000480929"/>
    </source>
</evidence>
<dbReference type="RefSeq" id="WP_154239931.1">
    <property type="nucleotide sequence ID" value="NZ_CALJPI010000155.1"/>
</dbReference>
<dbReference type="PANTHER" id="PTHR36435:SF1">
    <property type="entry name" value="CAAX AMINO TERMINAL PROTEASE FAMILY PROTEIN"/>
    <property type="match status" value="1"/>
</dbReference>
<evidence type="ECO:0000313" key="4">
    <source>
        <dbReference type="EMBL" id="MSC34334.1"/>
    </source>
</evidence>
<name>A0A6N7S9L4_9FIRM</name>
<dbReference type="PANTHER" id="PTHR36435">
    <property type="entry name" value="SLR1288 PROTEIN"/>
    <property type="match status" value="1"/>
</dbReference>
<feature type="transmembrane region" description="Helical" evidence="1">
    <location>
        <begin position="129"/>
        <end position="147"/>
    </location>
</feature>
<keyword evidence="1" id="KW-0472">Membrane</keyword>
<dbReference type="Proteomes" id="UP000480929">
    <property type="component" value="Unassembled WGS sequence"/>
</dbReference>
<proteinExistence type="predicted"/>
<feature type="transmembrane region" description="Helical" evidence="1">
    <location>
        <begin position="212"/>
        <end position="231"/>
    </location>
</feature>
<keyword evidence="6" id="KW-1185">Reference proteome</keyword>
<feature type="transmembrane region" description="Helical" evidence="1">
    <location>
        <begin position="12"/>
        <end position="33"/>
    </location>
</feature>
<feature type="transmembrane region" description="Helical" evidence="1">
    <location>
        <begin position="159"/>
        <end position="179"/>
    </location>
</feature>
<feature type="transmembrane region" description="Helical" evidence="1">
    <location>
        <begin position="185"/>
        <end position="205"/>
    </location>
</feature>
<dbReference type="EMBL" id="WKPI01000032">
    <property type="protein sequence ID" value="MSC34334.1"/>
    <property type="molecule type" value="Genomic_DNA"/>
</dbReference>
<dbReference type="OrthoDB" id="8607342at2"/>
<dbReference type="Proteomes" id="UP000433575">
    <property type="component" value="Unassembled WGS sequence"/>
</dbReference>
<reference evidence="5 6" key="1">
    <citation type="journal article" date="2019" name="Nat. Med.">
        <title>A library of human gut bacterial isolates paired with longitudinal multiomics data enables mechanistic microbiome research.</title>
        <authorList>
            <person name="Poyet M."/>
            <person name="Groussin M."/>
            <person name="Gibbons S.M."/>
            <person name="Avila-Pacheco J."/>
            <person name="Jiang X."/>
            <person name="Kearney S.M."/>
            <person name="Perrotta A.R."/>
            <person name="Berdy B."/>
            <person name="Zhao S."/>
            <person name="Lieberman T.D."/>
            <person name="Swanson P.K."/>
            <person name="Smith M."/>
            <person name="Roesemann S."/>
            <person name="Alexander J.E."/>
            <person name="Rich S.A."/>
            <person name="Livny J."/>
            <person name="Vlamakis H."/>
            <person name="Clish C."/>
            <person name="Bullock K."/>
            <person name="Deik A."/>
            <person name="Scott J."/>
            <person name="Pierce K.A."/>
            <person name="Xavier R.J."/>
            <person name="Alm E.J."/>
        </authorList>
    </citation>
    <scope>NUCLEOTIDE SEQUENCE [LARGE SCALE GENOMIC DNA]</scope>
    <source>
        <strain evidence="3 5">BIOML-A4</strain>
        <strain evidence="4 6">BIOML-A5</strain>
    </source>
</reference>
<dbReference type="GO" id="GO:0006508">
    <property type="term" value="P:proteolysis"/>
    <property type="evidence" value="ECO:0007669"/>
    <property type="project" value="UniProtKB-KW"/>
</dbReference>
<feature type="transmembrane region" description="Helical" evidence="1">
    <location>
        <begin position="90"/>
        <end position="109"/>
    </location>
</feature>
<dbReference type="Pfam" id="PF02517">
    <property type="entry name" value="Rce1-like"/>
    <property type="match status" value="1"/>
</dbReference>
<evidence type="ECO:0000259" key="2">
    <source>
        <dbReference type="Pfam" id="PF02517"/>
    </source>
</evidence>
<gene>
    <name evidence="4" type="ORF">GKD88_14495</name>
    <name evidence="3" type="ORF">GKE08_14825</name>
</gene>
<comment type="caution">
    <text evidence="3">The sequence shown here is derived from an EMBL/GenBank/DDBJ whole genome shotgun (WGS) entry which is preliminary data.</text>
</comment>
<feature type="transmembrane region" description="Helical" evidence="1">
    <location>
        <begin position="53"/>
        <end position="69"/>
    </location>
</feature>
<keyword evidence="1" id="KW-0812">Transmembrane</keyword>
<keyword evidence="3" id="KW-0645">Protease</keyword>
<dbReference type="InterPro" id="IPR052710">
    <property type="entry name" value="CAAX_protease"/>
</dbReference>
<dbReference type="AlphaFoldDB" id="A0A6N7S9L4"/>
<sequence>MKPFTLSRRRVQLILANYFVGYLFVYPMLIGLLYSLLEPLGIKHLQPILENAVYLWVFAITVTAAWPLLKEHLQRFRRNRRTIIKSSLTRYVQMWLVMYGLNLAIILITGLSSSQNQDTVVQQLTQSPLQIMLVTCVFAPIVEETVFRGAVFTTLRSRTCFRNAALISGFLFGLLHVFTSLLSGNFSDCIFILVYGTMGYLLCAAEEENQTLLSPLFMHGLNNLISVVLILL</sequence>
<dbReference type="GO" id="GO:0008237">
    <property type="term" value="F:metallopeptidase activity"/>
    <property type="evidence" value="ECO:0007669"/>
    <property type="project" value="UniProtKB-KW"/>
</dbReference>
<organism evidence="3 5">
    <name type="scientific">Holdemania massiliensis</name>
    <dbReference type="NCBI Taxonomy" id="1468449"/>
    <lineage>
        <taxon>Bacteria</taxon>
        <taxon>Bacillati</taxon>
        <taxon>Bacillota</taxon>
        <taxon>Erysipelotrichia</taxon>
        <taxon>Erysipelotrichales</taxon>
        <taxon>Erysipelotrichaceae</taxon>
        <taxon>Holdemania</taxon>
    </lineage>
</organism>
<feature type="domain" description="CAAX prenyl protease 2/Lysostaphin resistance protein A-like" evidence="2">
    <location>
        <begin position="127"/>
        <end position="225"/>
    </location>
</feature>
<accession>A0A6N7S9L4</accession>
<keyword evidence="1" id="KW-1133">Transmembrane helix</keyword>
<evidence type="ECO:0000256" key="1">
    <source>
        <dbReference type="SAM" id="Phobius"/>
    </source>
</evidence>
<dbReference type="InterPro" id="IPR003675">
    <property type="entry name" value="Rce1/LyrA-like_dom"/>
</dbReference>
<dbReference type="GO" id="GO:0004175">
    <property type="term" value="F:endopeptidase activity"/>
    <property type="evidence" value="ECO:0007669"/>
    <property type="project" value="UniProtKB-ARBA"/>
</dbReference>
<protein>
    <submittedName>
        <fullName evidence="3">CPBP family intramembrane metalloprotease</fullName>
    </submittedName>
</protein>